<evidence type="ECO:0000313" key="2">
    <source>
        <dbReference type="Proteomes" id="UP000298663"/>
    </source>
</evidence>
<proteinExistence type="predicted"/>
<gene>
    <name evidence="1" type="ORF">L596_011031</name>
</gene>
<accession>A0A4U5NS51</accession>
<organism evidence="1 2">
    <name type="scientific">Steinernema carpocapsae</name>
    <name type="common">Entomopathogenic nematode</name>
    <dbReference type="NCBI Taxonomy" id="34508"/>
    <lineage>
        <taxon>Eukaryota</taxon>
        <taxon>Metazoa</taxon>
        <taxon>Ecdysozoa</taxon>
        <taxon>Nematoda</taxon>
        <taxon>Chromadorea</taxon>
        <taxon>Rhabditida</taxon>
        <taxon>Tylenchina</taxon>
        <taxon>Panagrolaimomorpha</taxon>
        <taxon>Strongyloidoidea</taxon>
        <taxon>Steinernematidae</taxon>
        <taxon>Steinernema</taxon>
    </lineage>
</organism>
<evidence type="ECO:0000313" key="1">
    <source>
        <dbReference type="EMBL" id="TKR86438.1"/>
    </source>
</evidence>
<sequence length="69" mass="7759">MKGVVTHRKGISSPRLRSAGRVEAWKENAHVVETLNEGEDEAKGINVGNWKSWNWRKGRVTGGDDRKSE</sequence>
<protein>
    <submittedName>
        <fullName evidence="1">Uncharacterized protein</fullName>
    </submittedName>
</protein>
<reference evidence="1 2" key="2">
    <citation type="journal article" date="2019" name="G3 (Bethesda)">
        <title>Hybrid Assembly of the Genome of the Entomopathogenic Nematode Steinernema carpocapsae Identifies the X-Chromosome.</title>
        <authorList>
            <person name="Serra L."/>
            <person name="Macchietto M."/>
            <person name="Macias-Munoz A."/>
            <person name="McGill C.J."/>
            <person name="Rodriguez I.M."/>
            <person name="Rodriguez B."/>
            <person name="Murad R."/>
            <person name="Mortazavi A."/>
        </authorList>
    </citation>
    <scope>NUCLEOTIDE SEQUENCE [LARGE SCALE GENOMIC DNA]</scope>
    <source>
        <strain evidence="1 2">ALL</strain>
    </source>
</reference>
<name>A0A4U5NS51_STECR</name>
<dbReference type="AlphaFoldDB" id="A0A4U5NS51"/>
<keyword evidence="2" id="KW-1185">Reference proteome</keyword>
<comment type="caution">
    <text evidence="1">The sequence shown here is derived from an EMBL/GenBank/DDBJ whole genome shotgun (WGS) entry which is preliminary data.</text>
</comment>
<dbReference type="Proteomes" id="UP000298663">
    <property type="component" value="Unassembled WGS sequence"/>
</dbReference>
<reference evidence="1 2" key="1">
    <citation type="journal article" date="2015" name="Genome Biol.">
        <title>Comparative genomics of Steinernema reveals deeply conserved gene regulatory networks.</title>
        <authorList>
            <person name="Dillman A.R."/>
            <person name="Macchietto M."/>
            <person name="Porter C.F."/>
            <person name="Rogers A."/>
            <person name="Williams B."/>
            <person name="Antoshechkin I."/>
            <person name="Lee M.M."/>
            <person name="Goodwin Z."/>
            <person name="Lu X."/>
            <person name="Lewis E.E."/>
            <person name="Goodrich-Blair H."/>
            <person name="Stock S.P."/>
            <person name="Adams B.J."/>
            <person name="Sternberg P.W."/>
            <person name="Mortazavi A."/>
        </authorList>
    </citation>
    <scope>NUCLEOTIDE SEQUENCE [LARGE SCALE GENOMIC DNA]</scope>
    <source>
        <strain evidence="1 2">ALL</strain>
    </source>
</reference>
<dbReference type="EMBL" id="AZBU02000003">
    <property type="protein sequence ID" value="TKR86438.1"/>
    <property type="molecule type" value="Genomic_DNA"/>
</dbReference>